<evidence type="ECO:0000256" key="2">
    <source>
        <dbReference type="ARBA" id="ARBA00006529"/>
    </source>
</evidence>
<evidence type="ECO:0000313" key="16">
    <source>
        <dbReference type="EMBL" id="KAK6726663.1"/>
    </source>
</evidence>
<dbReference type="InterPro" id="IPR001245">
    <property type="entry name" value="Ser-Thr/Tyr_kinase_cat_dom"/>
</dbReference>
<evidence type="ECO:0000256" key="8">
    <source>
        <dbReference type="ARBA" id="ARBA00022777"/>
    </source>
</evidence>
<evidence type="ECO:0000256" key="12">
    <source>
        <dbReference type="PIRNR" id="PIRNR038165"/>
    </source>
</evidence>
<dbReference type="SUPFAM" id="SSF56112">
    <property type="entry name" value="Protein kinase-like (PK-like)"/>
    <property type="match status" value="1"/>
</dbReference>
<keyword evidence="17" id="KW-1185">Reference proteome</keyword>
<sequence>MFSFGFLFRICEEPRFQNKLLSGQILRLRLSSTCLSRWCPCCYAELDDVPRESSRPIVLTPEHLKTTIRAYPTKRDVVVVECSAAPSSSKSAQMTTTTMLTSLDVITPPNVHYADIRTSPCSWPLRITVEPANFPTALSSTLVTQSAPNTPIAHRMARHEANQEAQRHQNVVAPQGKPLNNNYYRAGIGTLYEGIFACFRPVWGYFGRSNNDLVKSIEDDWEIPFEAITGLEWLGAGSQGAVFRGCLNGQTVAVKKVKLKEETDIKHLRHLNHPNIIKFIGVCTQAPCFCLVMEYCPNGQLGDVLKSDRVIGWQEWCSWSRQIAEGMEYLHKNKVIHRDLKSPNILFDEDGVVKICDFGTSHQQKKQNSTVMSFCGTVSWMAPEVIKKQPCCEKVDVYSYGVVLWELLTREQPYKNINQMAIIYGVGSNNLSLPIPETAPDGLKMLMRQCWSTTPRNRPSFTQCLKYMDILYAEFKEMGDEEFFRRAAKWRADAANIQYPETITKGNAQNFAEREDEKELIRKRREELKHAQDIREMYENKLKRTNKMYSKLTDCMNELLLKEKELEHRIRMLDEQQRYPYMYASTSTRPTVVRAGPRTMRGSEQDIYCTAIDPHTYGMEVSSSEDDLAEYHRGSPYRCSQASSSSGFPSSTSATFSRQSSSRSSAGMARRRDSTLRESPVRGHHSPFSRSPYMRHSSSSQYCSELVRNSPARTSGMSEDSGVHMWNEPSVLPGGQQVVYSQTLFRNVDGRWSDSRIVQRRKPKRSSTFQRDSPARIPQTRSKQQRASYPSPMHLDLECCCDCNNENCCRRQRARSMIHERMEQSPTPYDDPAELNVSNLPQSTSYQEALRQAGELPSTSSEHRLSTVVEPTPSRGVMGYTNPIFVSPVTSYVNPISSPDSPQSPPPSLRKLSGGQSTNVDDQNMDLFSSLDSNNPHAKPQSQSDASAESSTDEDKDEENGNVLDSSLDSQKAFSALTKTSSEEDSAEKRKRELIMLTSSSTMASSLERSLEQGAMHSDGLSDKERRVRAVKNTIRGHRRTQSNPQSVIMSIVDETSSETDSDDAVDI</sequence>
<evidence type="ECO:0000256" key="3">
    <source>
        <dbReference type="ARBA" id="ARBA00012406"/>
    </source>
</evidence>
<dbReference type="PANTHER" id="PTHR44329:SF304">
    <property type="entry name" value="MITOGEN-ACTIVATED PROTEIN KINASE KINASE KINASE 13-LIKE ISOFORM X1"/>
    <property type="match status" value="1"/>
</dbReference>
<feature type="region of interest" description="Disordered" evidence="14">
    <location>
        <begin position="622"/>
        <end position="728"/>
    </location>
</feature>
<feature type="compositionally biased region" description="Polar residues" evidence="14">
    <location>
        <begin position="914"/>
        <end position="943"/>
    </location>
</feature>
<feature type="coiled-coil region" evidence="13">
    <location>
        <begin position="521"/>
        <end position="576"/>
    </location>
</feature>
<feature type="compositionally biased region" description="Polar residues" evidence="14">
    <location>
        <begin position="963"/>
        <end position="980"/>
    </location>
</feature>
<dbReference type="EC" id="2.7.11.25" evidence="3 12"/>
<keyword evidence="9 12" id="KW-0067">ATP-binding</keyword>
<dbReference type="PIRSF" id="PIRSF038165">
    <property type="entry name" value="MAPKKK12_MAPKKK13"/>
    <property type="match status" value="1"/>
</dbReference>
<keyword evidence="4" id="KW-0963">Cytoplasm</keyword>
<dbReference type="PRINTS" id="PR00109">
    <property type="entry name" value="TYRKINASE"/>
</dbReference>
<dbReference type="PANTHER" id="PTHR44329">
    <property type="entry name" value="SERINE/THREONINE-PROTEIN KINASE TNNI3K-RELATED"/>
    <property type="match status" value="1"/>
</dbReference>
<keyword evidence="6 12" id="KW-0808">Transferase</keyword>
<feature type="region of interest" description="Disordered" evidence="14">
    <location>
        <begin position="895"/>
        <end position="1068"/>
    </location>
</feature>
<evidence type="ECO:0000313" key="17">
    <source>
        <dbReference type="Proteomes" id="UP001303046"/>
    </source>
</evidence>
<keyword evidence="5 12" id="KW-0723">Serine/threonine-protein kinase</keyword>
<keyword evidence="13" id="KW-0175">Coiled coil</keyword>
<feature type="region of interest" description="Disordered" evidence="14">
    <location>
        <begin position="845"/>
        <end position="880"/>
    </location>
</feature>
<evidence type="ECO:0000256" key="5">
    <source>
        <dbReference type="ARBA" id="ARBA00022527"/>
    </source>
</evidence>
<evidence type="ECO:0000256" key="9">
    <source>
        <dbReference type="ARBA" id="ARBA00022840"/>
    </source>
</evidence>
<comment type="catalytic activity">
    <reaction evidence="10">
        <text>L-threonyl-[protein] + ATP = O-phospho-L-threonyl-[protein] + ADP + H(+)</text>
        <dbReference type="Rhea" id="RHEA:46608"/>
        <dbReference type="Rhea" id="RHEA-COMP:11060"/>
        <dbReference type="Rhea" id="RHEA-COMP:11605"/>
        <dbReference type="ChEBI" id="CHEBI:15378"/>
        <dbReference type="ChEBI" id="CHEBI:30013"/>
        <dbReference type="ChEBI" id="CHEBI:30616"/>
        <dbReference type="ChEBI" id="CHEBI:61977"/>
        <dbReference type="ChEBI" id="CHEBI:456216"/>
        <dbReference type="EC" id="2.7.11.25"/>
    </reaction>
</comment>
<dbReference type="InterPro" id="IPR017419">
    <property type="entry name" value="MAP3K12_MAP3K13"/>
</dbReference>
<evidence type="ECO:0000256" key="7">
    <source>
        <dbReference type="ARBA" id="ARBA00022741"/>
    </source>
</evidence>
<name>A0ABR1BNH8_NECAM</name>
<feature type="compositionally biased region" description="Low complexity" evidence="14">
    <location>
        <begin position="640"/>
        <end position="668"/>
    </location>
</feature>
<reference evidence="16 17" key="1">
    <citation type="submission" date="2023-08" db="EMBL/GenBank/DDBJ databases">
        <title>A Necator americanus chromosomal reference genome.</title>
        <authorList>
            <person name="Ilik V."/>
            <person name="Petrzelkova K.J."/>
            <person name="Pardy F."/>
            <person name="Fuh T."/>
            <person name="Niatou-Singa F.S."/>
            <person name="Gouil Q."/>
            <person name="Baker L."/>
            <person name="Ritchie M.E."/>
            <person name="Jex A.R."/>
            <person name="Gazzola D."/>
            <person name="Li H."/>
            <person name="Toshio Fujiwara R."/>
            <person name="Zhan B."/>
            <person name="Aroian R.V."/>
            <person name="Pafco B."/>
            <person name="Schwarz E.M."/>
        </authorList>
    </citation>
    <scope>NUCLEOTIDE SEQUENCE [LARGE SCALE GENOMIC DNA]</scope>
    <source>
        <strain evidence="16 17">Aroian</strain>
        <tissue evidence="16">Whole animal</tissue>
    </source>
</reference>
<proteinExistence type="inferred from homology"/>
<evidence type="ECO:0000256" key="4">
    <source>
        <dbReference type="ARBA" id="ARBA00022490"/>
    </source>
</evidence>
<dbReference type="InterPro" id="IPR008271">
    <property type="entry name" value="Ser/Thr_kinase_AS"/>
</dbReference>
<comment type="subcellular location">
    <subcellularLocation>
        <location evidence="1">Cytoplasm</location>
    </subcellularLocation>
</comment>
<dbReference type="EMBL" id="JAVFWL010000001">
    <property type="protein sequence ID" value="KAK6726663.1"/>
    <property type="molecule type" value="Genomic_DNA"/>
</dbReference>
<organism evidence="16 17">
    <name type="scientific">Necator americanus</name>
    <name type="common">Human hookworm</name>
    <dbReference type="NCBI Taxonomy" id="51031"/>
    <lineage>
        <taxon>Eukaryota</taxon>
        <taxon>Metazoa</taxon>
        <taxon>Ecdysozoa</taxon>
        <taxon>Nematoda</taxon>
        <taxon>Chromadorea</taxon>
        <taxon>Rhabditida</taxon>
        <taxon>Rhabditina</taxon>
        <taxon>Rhabditomorpha</taxon>
        <taxon>Strongyloidea</taxon>
        <taxon>Ancylostomatidae</taxon>
        <taxon>Bunostominae</taxon>
        <taxon>Necator</taxon>
    </lineage>
</organism>
<comment type="similarity">
    <text evidence="2 12">Belongs to the protein kinase superfamily. STE Ser/Thr protein kinase family. MAP kinase kinase kinase subfamily.</text>
</comment>
<dbReference type="SMART" id="SM00220">
    <property type="entry name" value="S_TKc"/>
    <property type="match status" value="1"/>
</dbReference>
<dbReference type="Gene3D" id="1.10.510.10">
    <property type="entry name" value="Transferase(Phosphotransferase) domain 1"/>
    <property type="match status" value="1"/>
</dbReference>
<feature type="region of interest" description="Disordered" evidence="14">
    <location>
        <begin position="755"/>
        <end position="788"/>
    </location>
</feature>
<dbReference type="Gene3D" id="3.30.200.20">
    <property type="entry name" value="Phosphorylase Kinase, domain 1"/>
    <property type="match status" value="1"/>
</dbReference>
<dbReference type="InterPro" id="IPR011009">
    <property type="entry name" value="Kinase-like_dom_sf"/>
</dbReference>
<feature type="compositionally biased region" description="Polar residues" evidence="14">
    <location>
        <begin position="779"/>
        <end position="788"/>
    </location>
</feature>
<keyword evidence="7 12" id="KW-0547">Nucleotide-binding</keyword>
<feature type="domain" description="Protein kinase" evidence="15">
    <location>
        <begin position="228"/>
        <end position="471"/>
    </location>
</feature>
<gene>
    <name evidence="16" type="primary">Necator_chrI.g906</name>
    <name evidence="16" type="ORF">RB195_004782</name>
</gene>
<feature type="compositionally biased region" description="Low complexity" evidence="14">
    <location>
        <begin position="995"/>
        <end position="1008"/>
    </location>
</feature>
<feature type="compositionally biased region" description="Low complexity" evidence="14">
    <location>
        <begin position="689"/>
        <end position="700"/>
    </location>
</feature>
<dbReference type="PROSITE" id="PS50011">
    <property type="entry name" value="PROTEIN_KINASE_DOM"/>
    <property type="match status" value="1"/>
</dbReference>
<feature type="compositionally biased region" description="Basic and acidic residues" evidence="14">
    <location>
        <begin position="670"/>
        <end position="681"/>
    </location>
</feature>
<keyword evidence="8 12" id="KW-0418">Kinase</keyword>
<evidence type="ECO:0000256" key="14">
    <source>
        <dbReference type="SAM" id="MobiDB-lite"/>
    </source>
</evidence>
<feature type="compositionally biased region" description="Acidic residues" evidence="14">
    <location>
        <begin position="1056"/>
        <end position="1068"/>
    </location>
</feature>
<dbReference type="Proteomes" id="UP001303046">
    <property type="component" value="Unassembled WGS sequence"/>
</dbReference>
<evidence type="ECO:0000256" key="10">
    <source>
        <dbReference type="ARBA" id="ARBA00047559"/>
    </source>
</evidence>
<evidence type="ECO:0000256" key="6">
    <source>
        <dbReference type="ARBA" id="ARBA00022679"/>
    </source>
</evidence>
<dbReference type="PROSITE" id="PS00108">
    <property type="entry name" value="PROTEIN_KINASE_ST"/>
    <property type="match status" value="1"/>
</dbReference>
<evidence type="ECO:0000259" key="15">
    <source>
        <dbReference type="PROSITE" id="PS50011"/>
    </source>
</evidence>
<dbReference type="InterPro" id="IPR051681">
    <property type="entry name" value="Ser/Thr_Kinases-Pseudokinases"/>
</dbReference>
<dbReference type="InterPro" id="IPR000719">
    <property type="entry name" value="Prot_kinase_dom"/>
</dbReference>
<evidence type="ECO:0000256" key="11">
    <source>
        <dbReference type="ARBA" id="ARBA00048329"/>
    </source>
</evidence>
<protein>
    <recommendedName>
        <fullName evidence="3 12">Mitogen-activated protein kinase kinase kinase</fullName>
        <ecNumber evidence="3 12">2.7.11.25</ecNumber>
    </recommendedName>
</protein>
<evidence type="ECO:0000256" key="13">
    <source>
        <dbReference type="SAM" id="Coils"/>
    </source>
</evidence>
<feature type="compositionally biased region" description="Basic residues" evidence="14">
    <location>
        <begin position="1029"/>
        <end position="1041"/>
    </location>
</feature>
<comment type="catalytic activity">
    <reaction evidence="11">
        <text>L-seryl-[protein] + ATP = O-phospho-L-seryl-[protein] + ADP + H(+)</text>
        <dbReference type="Rhea" id="RHEA:17989"/>
        <dbReference type="Rhea" id="RHEA-COMP:9863"/>
        <dbReference type="Rhea" id="RHEA-COMP:11604"/>
        <dbReference type="ChEBI" id="CHEBI:15378"/>
        <dbReference type="ChEBI" id="CHEBI:29999"/>
        <dbReference type="ChEBI" id="CHEBI:30616"/>
        <dbReference type="ChEBI" id="CHEBI:83421"/>
        <dbReference type="ChEBI" id="CHEBI:456216"/>
        <dbReference type="EC" id="2.7.11.25"/>
    </reaction>
</comment>
<feature type="compositionally biased region" description="Acidic residues" evidence="14">
    <location>
        <begin position="951"/>
        <end position="960"/>
    </location>
</feature>
<accession>A0ABR1BNH8</accession>
<dbReference type="Pfam" id="PF07714">
    <property type="entry name" value="PK_Tyr_Ser-Thr"/>
    <property type="match status" value="1"/>
</dbReference>
<comment type="caution">
    <text evidence="16">The sequence shown here is derived from an EMBL/GenBank/DDBJ whole genome shotgun (WGS) entry which is preliminary data.</text>
</comment>
<evidence type="ECO:0000256" key="1">
    <source>
        <dbReference type="ARBA" id="ARBA00004496"/>
    </source>
</evidence>